<dbReference type="AlphaFoldDB" id="A0A7X1X0L3"/>
<sequence>MLDTYNKRSQITKLGIIIQKASTLSVTAINVTSKAQLTDAVKPTTKPQWFTGKRLADLNNLTARDRENNMSG</sequence>
<evidence type="ECO:0000313" key="1">
    <source>
        <dbReference type="EMBL" id="MQT78079.1"/>
    </source>
</evidence>
<accession>A0A7X1X0L3</accession>
<proteinExistence type="predicted"/>
<comment type="caution">
    <text evidence="1">The sequence shown here is derived from an EMBL/GenBank/DDBJ whole genome shotgun (WGS) entry which is preliminary data.</text>
</comment>
<organism evidence="1 2">
    <name type="scientific">Pseudomonas helleri</name>
    <dbReference type="NCBI Taxonomy" id="1608996"/>
    <lineage>
        <taxon>Bacteria</taxon>
        <taxon>Pseudomonadati</taxon>
        <taxon>Pseudomonadota</taxon>
        <taxon>Gammaproteobacteria</taxon>
        <taxon>Pseudomonadales</taxon>
        <taxon>Pseudomonadaceae</taxon>
        <taxon>Pseudomonas</taxon>
    </lineage>
</organism>
<dbReference type="Proteomes" id="UP000447574">
    <property type="component" value="Unassembled WGS sequence"/>
</dbReference>
<name>A0A7X1X0L3_9PSED</name>
<gene>
    <name evidence="1" type="ORF">GHO37_28020</name>
</gene>
<reference evidence="1 2" key="1">
    <citation type="submission" date="2019-10" db="EMBL/GenBank/DDBJ databases">
        <title>Evaluation of single-gene subtyping targets for Pseudomonas.</title>
        <authorList>
            <person name="Reichler S.J."/>
            <person name="Orsi R.H."/>
            <person name="Wiedmann M."/>
            <person name="Martin N.H."/>
            <person name="Murphy S.I."/>
        </authorList>
    </citation>
    <scope>NUCLEOTIDE SEQUENCE [LARGE SCALE GENOMIC DNA]</scope>
    <source>
        <strain evidence="1 2">FSL R10-2932</strain>
    </source>
</reference>
<evidence type="ECO:0000313" key="2">
    <source>
        <dbReference type="Proteomes" id="UP000447574"/>
    </source>
</evidence>
<dbReference type="EMBL" id="WIWF01000241">
    <property type="protein sequence ID" value="MQT78079.1"/>
    <property type="molecule type" value="Genomic_DNA"/>
</dbReference>
<protein>
    <submittedName>
        <fullName evidence="1">Uncharacterized protein</fullName>
    </submittedName>
</protein>